<dbReference type="Proteomes" id="UP001283361">
    <property type="component" value="Unassembled WGS sequence"/>
</dbReference>
<feature type="compositionally biased region" description="Acidic residues" evidence="1">
    <location>
        <begin position="69"/>
        <end position="107"/>
    </location>
</feature>
<evidence type="ECO:0000256" key="1">
    <source>
        <dbReference type="SAM" id="MobiDB-lite"/>
    </source>
</evidence>
<comment type="caution">
    <text evidence="2">The sequence shown here is derived from an EMBL/GenBank/DDBJ whole genome shotgun (WGS) entry which is preliminary data.</text>
</comment>
<accession>A0AAE1AS25</accession>
<dbReference type="AlphaFoldDB" id="A0AAE1AS25"/>
<evidence type="ECO:0000313" key="3">
    <source>
        <dbReference type="Proteomes" id="UP001283361"/>
    </source>
</evidence>
<name>A0AAE1AS25_9GAST</name>
<gene>
    <name evidence="2" type="ORF">RRG08_032272</name>
</gene>
<dbReference type="EMBL" id="JAWDGP010001294">
    <property type="protein sequence ID" value="KAK3793010.1"/>
    <property type="molecule type" value="Genomic_DNA"/>
</dbReference>
<feature type="region of interest" description="Disordered" evidence="1">
    <location>
        <begin position="62"/>
        <end position="116"/>
    </location>
</feature>
<reference evidence="2" key="1">
    <citation type="journal article" date="2023" name="G3 (Bethesda)">
        <title>A reference genome for the long-term kleptoplast-retaining sea slug Elysia crispata morphotype clarki.</title>
        <authorList>
            <person name="Eastman K.E."/>
            <person name="Pendleton A.L."/>
            <person name="Shaikh M.A."/>
            <person name="Suttiyut T."/>
            <person name="Ogas R."/>
            <person name="Tomko P."/>
            <person name="Gavelis G."/>
            <person name="Widhalm J.R."/>
            <person name="Wisecaver J.H."/>
        </authorList>
    </citation>
    <scope>NUCLEOTIDE SEQUENCE</scope>
    <source>
        <strain evidence="2">ECLA1</strain>
    </source>
</reference>
<organism evidence="2 3">
    <name type="scientific">Elysia crispata</name>
    <name type="common">lettuce slug</name>
    <dbReference type="NCBI Taxonomy" id="231223"/>
    <lineage>
        <taxon>Eukaryota</taxon>
        <taxon>Metazoa</taxon>
        <taxon>Spiralia</taxon>
        <taxon>Lophotrochozoa</taxon>
        <taxon>Mollusca</taxon>
        <taxon>Gastropoda</taxon>
        <taxon>Heterobranchia</taxon>
        <taxon>Euthyneura</taxon>
        <taxon>Panpulmonata</taxon>
        <taxon>Sacoglossa</taxon>
        <taxon>Placobranchoidea</taxon>
        <taxon>Plakobranchidae</taxon>
        <taxon>Elysia</taxon>
    </lineage>
</organism>
<sequence length="116" mass="13084">MSLLTVIPRRWPPRSGRTVHPDGVAYDLLAVVVRTPAVSVSMRGARPYWSQLTEVEEFKIRLKERSPITEEDDDDQSDDDIDDDDDDDDDDSDIEDDDDEDDDDGEQKDEGAGGSR</sequence>
<keyword evidence="3" id="KW-1185">Reference proteome</keyword>
<evidence type="ECO:0000313" key="2">
    <source>
        <dbReference type="EMBL" id="KAK3793010.1"/>
    </source>
</evidence>
<protein>
    <submittedName>
        <fullName evidence="2">Uncharacterized protein</fullName>
    </submittedName>
</protein>
<proteinExistence type="predicted"/>